<dbReference type="Proteomes" id="UP000460318">
    <property type="component" value="Unassembled WGS sequence"/>
</dbReference>
<proteinExistence type="predicted"/>
<sequence>MAFSTGTVTNTRDVGTAASNIVVNTRNLDAVNPVTVVVEIFASVNSSTFYTAYLTSYIVPPNSYNVREFFIAGNVAYEVQINLTSSVPTPNVLMSVFGINEFGNLVTEQRYAQSELSLIPALSPVM</sequence>
<reference evidence="1 2" key="1">
    <citation type="submission" date="2019-12" db="EMBL/GenBank/DDBJ databases">
        <title>Paenibacillus sp. nov., an endophytic bacterium isolated from the stem of Dendrobium.</title>
        <authorList>
            <person name="Zhao R."/>
        </authorList>
    </citation>
    <scope>NUCLEOTIDE SEQUENCE [LARGE SCALE GENOMIC DNA]</scope>
    <source>
        <strain evidence="1 2">HJL G12</strain>
    </source>
</reference>
<gene>
    <name evidence="1" type="ORF">GRF59_01245</name>
</gene>
<accession>A0A7X3IHM8</accession>
<protein>
    <recommendedName>
        <fullName evidence="3">Exosporium protein C</fullName>
    </recommendedName>
</protein>
<evidence type="ECO:0008006" key="3">
    <source>
        <dbReference type="Google" id="ProtNLM"/>
    </source>
</evidence>
<dbReference type="AlphaFoldDB" id="A0A7X3IHM8"/>
<comment type="caution">
    <text evidence="1">The sequence shown here is derived from an EMBL/GenBank/DDBJ whole genome shotgun (WGS) entry which is preliminary data.</text>
</comment>
<organism evidence="1 2">
    <name type="scientific">Paenibacillus dendrobii</name>
    <dbReference type="NCBI Taxonomy" id="2691084"/>
    <lineage>
        <taxon>Bacteria</taxon>
        <taxon>Bacillati</taxon>
        <taxon>Bacillota</taxon>
        <taxon>Bacilli</taxon>
        <taxon>Bacillales</taxon>
        <taxon>Paenibacillaceae</taxon>
        <taxon>Paenibacillus</taxon>
    </lineage>
</organism>
<name>A0A7X3IHM8_9BACL</name>
<keyword evidence="2" id="KW-1185">Reference proteome</keyword>
<evidence type="ECO:0000313" key="2">
    <source>
        <dbReference type="Proteomes" id="UP000460318"/>
    </source>
</evidence>
<evidence type="ECO:0000313" key="1">
    <source>
        <dbReference type="EMBL" id="MWV42242.1"/>
    </source>
</evidence>
<dbReference type="EMBL" id="WUBI01000001">
    <property type="protein sequence ID" value="MWV42242.1"/>
    <property type="molecule type" value="Genomic_DNA"/>
</dbReference>
<dbReference type="RefSeq" id="WP_160495859.1">
    <property type="nucleotide sequence ID" value="NZ_WUBI01000001.1"/>
</dbReference>